<dbReference type="GO" id="GO:0005739">
    <property type="term" value="C:mitochondrion"/>
    <property type="evidence" value="ECO:0007669"/>
    <property type="project" value="UniProtKB-ARBA"/>
</dbReference>
<dbReference type="EMBL" id="LJZO01000032">
    <property type="protein sequence ID" value="ROV93480.1"/>
    <property type="molecule type" value="Genomic_DNA"/>
</dbReference>
<dbReference type="Pfam" id="PF01042">
    <property type="entry name" value="Ribonuc_L-PSP"/>
    <property type="match status" value="1"/>
</dbReference>
<dbReference type="AlphaFoldDB" id="A0A423VR35"/>
<evidence type="ECO:0000256" key="1">
    <source>
        <dbReference type="ARBA" id="ARBA00010552"/>
    </source>
</evidence>
<evidence type="ECO:0000313" key="2">
    <source>
        <dbReference type="EMBL" id="ROV93480.1"/>
    </source>
</evidence>
<dbReference type="OrthoDB" id="309640at2759"/>
<dbReference type="InterPro" id="IPR006175">
    <property type="entry name" value="YjgF/YER057c/UK114"/>
</dbReference>
<dbReference type="Gene3D" id="3.30.1330.40">
    <property type="entry name" value="RutC-like"/>
    <property type="match status" value="1"/>
</dbReference>
<proteinExistence type="inferred from homology"/>
<dbReference type="STRING" id="252740.A0A423VR35"/>
<dbReference type="InterPro" id="IPR035959">
    <property type="entry name" value="RutC-like_sf"/>
</dbReference>
<organism evidence="2 3">
    <name type="scientific">Cytospora chrysosperma</name>
    <name type="common">Cytospora canker fungus</name>
    <name type="synonym">Sphaeria chrysosperma</name>
    <dbReference type="NCBI Taxonomy" id="252740"/>
    <lineage>
        <taxon>Eukaryota</taxon>
        <taxon>Fungi</taxon>
        <taxon>Dikarya</taxon>
        <taxon>Ascomycota</taxon>
        <taxon>Pezizomycotina</taxon>
        <taxon>Sordariomycetes</taxon>
        <taxon>Sordariomycetidae</taxon>
        <taxon>Diaporthales</taxon>
        <taxon>Cytosporaceae</taxon>
        <taxon>Cytospora</taxon>
    </lineage>
</organism>
<comment type="caution">
    <text evidence="2">The sequence shown here is derived from an EMBL/GenBank/DDBJ whole genome shotgun (WGS) entry which is preliminary data.</text>
</comment>
<accession>A0A423VR35</accession>
<dbReference type="GO" id="GO:0019239">
    <property type="term" value="F:deaminase activity"/>
    <property type="evidence" value="ECO:0007669"/>
    <property type="project" value="TreeGrafter"/>
</dbReference>
<evidence type="ECO:0000313" key="3">
    <source>
        <dbReference type="Proteomes" id="UP000284375"/>
    </source>
</evidence>
<protein>
    <submittedName>
        <fullName evidence="2">Uncharacterized protein</fullName>
    </submittedName>
</protein>
<keyword evidence="3" id="KW-1185">Reference proteome</keyword>
<dbReference type="GO" id="GO:0005829">
    <property type="term" value="C:cytosol"/>
    <property type="evidence" value="ECO:0007669"/>
    <property type="project" value="TreeGrafter"/>
</dbReference>
<reference evidence="2 3" key="1">
    <citation type="submission" date="2015-09" db="EMBL/GenBank/DDBJ databases">
        <title>Host preference determinants of Valsa canker pathogens revealed by comparative genomics.</title>
        <authorList>
            <person name="Yin Z."/>
            <person name="Huang L."/>
        </authorList>
    </citation>
    <scope>NUCLEOTIDE SEQUENCE [LARGE SCALE GENOMIC DNA]</scope>
    <source>
        <strain evidence="2 3">YSFL</strain>
    </source>
</reference>
<dbReference type="NCBIfam" id="TIGR00004">
    <property type="entry name" value="Rid family detoxifying hydrolase"/>
    <property type="match status" value="1"/>
</dbReference>
<dbReference type="SUPFAM" id="SSF55298">
    <property type="entry name" value="YjgF-like"/>
    <property type="match status" value="1"/>
</dbReference>
<name>A0A423VR35_CYTCH</name>
<dbReference type="InterPro" id="IPR006056">
    <property type="entry name" value="RidA"/>
</dbReference>
<dbReference type="PANTHER" id="PTHR11803">
    <property type="entry name" value="2-IMINOBUTANOATE/2-IMINOPROPANOATE DEAMINASE RIDA"/>
    <property type="match status" value="1"/>
</dbReference>
<comment type="similarity">
    <text evidence="1">Belongs to the RutC family.</text>
</comment>
<dbReference type="FunFam" id="3.30.1330.40:FF:000001">
    <property type="entry name" value="L-PSP family endoribonuclease"/>
    <property type="match status" value="1"/>
</dbReference>
<dbReference type="Proteomes" id="UP000284375">
    <property type="component" value="Unassembled WGS sequence"/>
</dbReference>
<dbReference type="PANTHER" id="PTHR11803:SF42">
    <property type="entry name" value="MMF1"/>
    <property type="match status" value="1"/>
</dbReference>
<gene>
    <name evidence="2" type="ORF">VSDG_06818</name>
</gene>
<dbReference type="CDD" id="cd00448">
    <property type="entry name" value="YjgF_YER057c_UK114_family"/>
    <property type="match status" value="1"/>
</dbReference>
<sequence>MSKAEAVLTEKAPKPLPQFSQAIKYNGMVYCSGNIGVDPTTSKFVEGTVKDRTRQVLKNIQAVLEEAGSSMSNVVKVNVFITTMDNFVAMNEVYDEFFTSSPKPCRTCVAVKQLPFDTDVEIECTAYLN</sequence>